<feature type="compositionally biased region" description="Basic residues" evidence="10">
    <location>
        <begin position="438"/>
        <end position="450"/>
    </location>
</feature>
<name>A0A1I7YMH1_9BILA</name>
<dbReference type="GO" id="GO:0032040">
    <property type="term" value="C:small-subunit processome"/>
    <property type="evidence" value="ECO:0007669"/>
    <property type="project" value="TreeGrafter"/>
</dbReference>
<evidence type="ECO:0000256" key="2">
    <source>
        <dbReference type="ARBA" id="ARBA00005649"/>
    </source>
</evidence>
<evidence type="ECO:0000313" key="12">
    <source>
        <dbReference type="Proteomes" id="UP000095287"/>
    </source>
</evidence>
<dbReference type="Pfam" id="PF04158">
    <property type="entry name" value="Sof1"/>
    <property type="match status" value="1"/>
</dbReference>
<evidence type="ECO:0000256" key="3">
    <source>
        <dbReference type="ARBA" id="ARBA00021762"/>
    </source>
</evidence>
<evidence type="ECO:0000256" key="1">
    <source>
        <dbReference type="ARBA" id="ARBA00004604"/>
    </source>
</evidence>
<dbReference type="GO" id="GO:0000462">
    <property type="term" value="P:maturation of SSU-rRNA from tricistronic rRNA transcript (SSU-rRNA, 5.8S rRNA, LSU-rRNA)"/>
    <property type="evidence" value="ECO:0007669"/>
    <property type="project" value="TreeGrafter"/>
</dbReference>
<comment type="subcellular location">
    <subcellularLocation>
        <location evidence="1">Nucleus</location>
        <location evidence="1">Nucleolus</location>
    </subcellularLocation>
</comment>
<feature type="domain" description="Sof1-like protein" evidence="11">
    <location>
        <begin position="379"/>
        <end position="465"/>
    </location>
</feature>
<evidence type="ECO:0000256" key="5">
    <source>
        <dbReference type="ARBA" id="ARBA00022737"/>
    </source>
</evidence>
<evidence type="ECO:0000259" key="11">
    <source>
        <dbReference type="Pfam" id="PF04158"/>
    </source>
</evidence>
<evidence type="ECO:0000256" key="6">
    <source>
        <dbReference type="ARBA" id="ARBA00023242"/>
    </source>
</evidence>
<organism evidence="12 13">
    <name type="scientific">Steinernema glaseri</name>
    <dbReference type="NCBI Taxonomy" id="37863"/>
    <lineage>
        <taxon>Eukaryota</taxon>
        <taxon>Metazoa</taxon>
        <taxon>Ecdysozoa</taxon>
        <taxon>Nematoda</taxon>
        <taxon>Chromadorea</taxon>
        <taxon>Rhabditida</taxon>
        <taxon>Tylenchina</taxon>
        <taxon>Panagrolaimomorpha</taxon>
        <taxon>Strongyloidoidea</taxon>
        <taxon>Steinernematidae</taxon>
        <taxon>Steinernema</taxon>
    </lineage>
</organism>
<feature type="repeat" description="WD" evidence="9">
    <location>
        <begin position="107"/>
        <end position="141"/>
    </location>
</feature>
<proteinExistence type="inferred from homology"/>
<evidence type="ECO:0000256" key="9">
    <source>
        <dbReference type="PROSITE-ProRule" id="PRU00221"/>
    </source>
</evidence>
<feature type="region of interest" description="Disordered" evidence="10">
    <location>
        <begin position="431"/>
        <end position="456"/>
    </location>
</feature>
<dbReference type="WBParaSite" id="L893_g17900.t1">
    <property type="protein sequence ID" value="L893_g17900.t1"/>
    <property type="gene ID" value="L893_g17900"/>
</dbReference>
<dbReference type="InterPro" id="IPR015943">
    <property type="entry name" value="WD40/YVTN_repeat-like_dom_sf"/>
</dbReference>
<keyword evidence="12" id="KW-1185">Reference proteome</keyword>
<dbReference type="InterPro" id="IPR019775">
    <property type="entry name" value="WD40_repeat_CS"/>
</dbReference>
<dbReference type="SUPFAM" id="SSF50978">
    <property type="entry name" value="WD40 repeat-like"/>
    <property type="match status" value="1"/>
</dbReference>
<keyword evidence="6" id="KW-0539">Nucleus</keyword>
<dbReference type="UniPathway" id="UPA00143"/>
<evidence type="ECO:0000256" key="8">
    <source>
        <dbReference type="ARBA" id="ARBA00032239"/>
    </source>
</evidence>
<comment type="similarity">
    <text evidence="2">Belongs to the WD repeat DCAF13/WDSOF1 family.</text>
</comment>
<dbReference type="GO" id="GO:0016567">
    <property type="term" value="P:protein ubiquitination"/>
    <property type="evidence" value="ECO:0007669"/>
    <property type="project" value="UniProtKB-UniPathway"/>
</dbReference>
<evidence type="ECO:0000256" key="7">
    <source>
        <dbReference type="ARBA" id="ARBA00023274"/>
    </source>
</evidence>
<dbReference type="PANTHER" id="PTHR22851:SF0">
    <property type="entry name" value="DDB1- AND CUL4-ASSOCIATED FACTOR 13"/>
    <property type="match status" value="1"/>
</dbReference>
<dbReference type="InterPro" id="IPR051733">
    <property type="entry name" value="WD_repeat_DCAF13/WDSOF1"/>
</dbReference>
<dbReference type="AlphaFoldDB" id="A0A1I7YMH1"/>
<reference evidence="13" key="1">
    <citation type="submission" date="2016-11" db="UniProtKB">
        <authorList>
            <consortium name="WormBaseParasite"/>
        </authorList>
    </citation>
    <scope>IDENTIFICATION</scope>
</reference>
<dbReference type="PROSITE" id="PS50294">
    <property type="entry name" value="WD_REPEATS_REGION"/>
    <property type="match status" value="1"/>
</dbReference>
<evidence type="ECO:0000256" key="10">
    <source>
        <dbReference type="SAM" id="MobiDB-lite"/>
    </source>
</evidence>
<dbReference type="Proteomes" id="UP000095287">
    <property type="component" value="Unplaced"/>
</dbReference>
<dbReference type="InterPro" id="IPR036322">
    <property type="entry name" value="WD40_repeat_dom_sf"/>
</dbReference>
<keyword evidence="4 9" id="KW-0853">WD repeat</keyword>
<dbReference type="Pfam" id="PF00400">
    <property type="entry name" value="WD40"/>
    <property type="match status" value="4"/>
</dbReference>
<dbReference type="PROSITE" id="PS50082">
    <property type="entry name" value="WD_REPEATS_2"/>
    <property type="match status" value="4"/>
</dbReference>
<dbReference type="SMART" id="SM00320">
    <property type="entry name" value="WD40"/>
    <property type="match status" value="5"/>
</dbReference>
<feature type="repeat" description="WD" evidence="9">
    <location>
        <begin position="64"/>
        <end position="106"/>
    </location>
</feature>
<dbReference type="Gene3D" id="2.130.10.10">
    <property type="entry name" value="YVTN repeat-like/Quinoprotein amine dehydrogenase"/>
    <property type="match status" value="2"/>
</dbReference>
<evidence type="ECO:0000313" key="13">
    <source>
        <dbReference type="WBParaSite" id="L893_g17900.t1"/>
    </source>
</evidence>
<dbReference type="InterPro" id="IPR001680">
    <property type="entry name" value="WD40_rpt"/>
</dbReference>
<keyword evidence="7" id="KW-0687">Ribonucleoprotein</keyword>
<dbReference type="PROSITE" id="PS00678">
    <property type="entry name" value="WD_REPEATS_1"/>
    <property type="match status" value="1"/>
</dbReference>
<accession>A0A1I7YMH1</accession>
<feature type="repeat" description="WD" evidence="9">
    <location>
        <begin position="303"/>
        <end position="344"/>
    </location>
</feature>
<protein>
    <recommendedName>
        <fullName evidence="3">DDB1- and CUL4-associated factor 13</fullName>
    </recommendedName>
    <alternativeName>
        <fullName evidence="8">WD repeat and SOF domain-containing protein 1</fullName>
    </alternativeName>
</protein>
<evidence type="ECO:0000256" key="4">
    <source>
        <dbReference type="ARBA" id="ARBA00022574"/>
    </source>
</evidence>
<dbReference type="InterPro" id="IPR007287">
    <property type="entry name" value="Sof1"/>
</dbReference>
<dbReference type="PANTHER" id="PTHR22851">
    <property type="entry name" value="U3 SMALL NUCLEOLAR RNA U3 SNORNA ASSOCIATED PROTEIN"/>
    <property type="match status" value="1"/>
</dbReference>
<feature type="repeat" description="WD" evidence="9">
    <location>
        <begin position="353"/>
        <end position="387"/>
    </location>
</feature>
<keyword evidence="5" id="KW-0677">Repeat</keyword>
<sequence length="471" mass="53725">MKIKAKVISRNQDDYVRETKYDLFKAPKNYNAPKDSFQPAVEYSRAMNATKLSRVFAKPFMAALDGHNEGVHILTLHPTCLSTLLSGARDGQVKVWNMATKKCYTTLQAHNGVVTGVSIDNQESGMFVTVGSDAQLKHWKIPDQYGKVITEPEHSIALSDVPHGVSHIMNSTDFVTCGEGIHVWKVMRHIMNSTDFVTCGEGIHVWKVMRDSPIRTYNLGVNTIHSVKCNPIESSVMAGCSSDRSIFVLDNRQKAPLSKVVLALRTNTIAWHPLESYTFTAANDDYNLYTFDMRYLSSARNVHFDHIAAVTDVDYSPTGQEFVSGSFDRAVRIFPVESARSREVYHAPRMQNVLSVKWSLDSKYVMCGSEEMNIRIWKADASEKLGTLLPREKAAMAYNKRLRETYQHHPEIRRIERHRQVPKYMYNAKKEHATIRQSQKRKQENRRKHAKEGEFEDVAVREKSIIKHGMD</sequence>